<keyword evidence="9" id="KW-1185">Reference proteome</keyword>
<dbReference type="AlphaFoldDB" id="W5N2F1"/>
<proteinExistence type="predicted"/>
<dbReference type="OMA" id="MGNLMIP"/>
<dbReference type="GO" id="GO:0036503">
    <property type="term" value="P:ERAD pathway"/>
    <property type="evidence" value="ECO:0000318"/>
    <property type="project" value="GO_Central"/>
</dbReference>
<dbReference type="EMBL" id="AHAT01023032">
    <property type="status" value="NOT_ANNOTATED_CDS"/>
    <property type="molecule type" value="Genomic_DNA"/>
</dbReference>
<keyword evidence="4 6" id="KW-0472">Membrane</keyword>
<evidence type="ECO:0000256" key="4">
    <source>
        <dbReference type="ARBA" id="ARBA00023136"/>
    </source>
</evidence>
<dbReference type="FunCoup" id="W5N2F1">
    <property type="interactions" value="829"/>
</dbReference>
<dbReference type="Pfam" id="PF00240">
    <property type="entry name" value="ubiquitin"/>
    <property type="match status" value="1"/>
</dbReference>
<dbReference type="GO" id="GO:0016020">
    <property type="term" value="C:membrane"/>
    <property type="evidence" value="ECO:0007669"/>
    <property type="project" value="UniProtKB-SubCell"/>
</dbReference>
<reference evidence="9" key="1">
    <citation type="submission" date="2011-12" db="EMBL/GenBank/DDBJ databases">
        <title>The Draft Genome of Lepisosteus oculatus.</title>
        <authorList>
            <consortium name="The Broad Institute Genome Assembly &amp; Analysis Group"/>
            <consortium name="Computational R&amp;D Group"/>
            <consortium name="and Sequencing Platform"/>
            <person name="Di Palma F."/>
            <person name="Alfoldi J."/>
            <person name="Johnson J."/>
            <person name="Berlin A."/>
            <person name="Gnerre S."/>
            <person name="Jaffe D."/>
            <person name="MacCallum I."/>
            <person name="Young S."/>
            <person name="Walker B.J."/>
            <person name="Lander E.S."/>
            <person name="Lindblad-Toh K."/>
        </authorList>
    </citation>
    <scope>NUCLEOTIDE SEQUENCE [LARGE SCALE GENOMIC DNA]</scope>
</reference>
<dbReference type="InParanoid" id="W5N2F1"/>
<dbReference type="PROSITE" id="PS50053">
    <property type="entry name" value="UBIQUITIN_2"/>
    <property type="match status" value="1"/>
</dbReference>
<protein>
    <submittedName>
        <fullName evidence="8">Transmembrane and ubiquitin-like domain containing 2</fullName>
    </submittedName>
</protein>
<reference evidence="8" key="3">
    <citation type="submission" date="2025-09" db="UniProtKB">
        <authorList>
            <consortium name="Ensembl"/>
        </authorList>
    </citation>
    <scope>IDENTIFICATION</scope>
</reference>
<evidence type="ECO:0000313" key="8">
    <source>
        <dbReference type="Ensembl" id="ENSLOCP00000014810.1"/>
    </source>
</evidence>
<sequence>SRMMLLEAVGNEVTVVGGVVLFGLALVLAWLSTYVADRGDHILGTILTTANHTSLVSLGRREGYIGGPPVSDSSEPQPASPIVEDKPEDEDEHGSESGSSDAVSPGEGAADASIDSFLNIQGLRKRAASTSEPTAPRLEEEGNQNGSCGADSEDRQIQVRLKFLNDTEEVAVVKPDDTVGLLKSKYFSGQEQQVKLIYQGQLLQDQTRTLLSLNISDNSVIHCHVSQAIQEPVPDPVVVGEHSGIALNMGNLMIPMFVVMLAIIWYFRINYRQFFTAPATVSLVGVTVFFSFLVFGMYSR</sequence>
<feature type="region of interest" description="Disordered" evidence="5">
    <location>
        <begin position="125"/>
        <end position="152"/>
    </location>
</feature>
<dbReference type="InterPro" id="IPR029071">
    <property type="entry name" value="Ubiquitin-like_domsf"/>
</dbReference>
<evidence type="ECO:0000256" key="2">
    <source>
        <dbReference type="ARBA" id="ARBA00022692"/>
    </source>
</evidence>
<dbReference type="PANTHER" id="PTHR14557">
    <property type="entry name" value="PROTEIN C7ORF21"/>
    <property type="match status" value="1"/>
</dbReference>
<dbReference type="InterPro" id="IPR040352">
    <property type="entry name" value="TMUB1/2"/>
</dbReference>
<accession>W5N2F1</accession>
<feature type="transmembrane region" description="Helical" evidence="6">
    <location>
        <begin position="275"/>
        <end position="298"/>
    </location>
</feature>
<dbReference type="PANTHER" id="PTHR14557:SF4">
    <property type="entry name" value="TRANSMEMBRANE AND UBIQUITIN-LIKE DOMAIN-CONTAINING PROTEIN 2"/>
    <property type="match status" value="1"/>
</dbReference>
<dbReference type="SMART" id="SM00213">
    <property type="entry name" value="UBQ"/>
    <property type="match status" value="1"/>
</dbReference>
<dbReference type="Proteomes" id="UP000018468">
    <property type="component" value="Linkage group LG15"/>
</dbReference>
<feature type="transmembrane region" description="Helical" evidence="6">
    <location>
        <begin position="13"/>
        <end position="31"/>
    </location>
</feature>
<dbReference type="Ensembl" id="ENSLOCT00000014839.1">
    <property type="protein sequence ID" value="ENSLOCP00000014810.1"/>
    <property type="gene ID" value="ENSLOCG00000012040.1"/>
</dbReference>
<dbReference type="STRING" id="7918.ENSLOCP00000014810"/>
<organism evidence="8 9">
    <name type="scientific">Lepisosteus oculatus</name>
    <name type="common">Spotted gar</name>
    <dbReference type="NCBI Taxonomy" id="7918"/>
    <lineage>
        <taxon>Eukaryota</taxon>
        <taxon>Metazoa</taxon>
        <taxon>Chordata</taxon>
        <taxon>Craniata</taxon>
        <taxon>Vertebrata</taxon>
        <taxon>Euteleostomi</taxon>
        <taxon>Actinopterygii</taxon>
        <taxon>Neopterygii</taxon>
        <taxon>Holostei</taxon>
        <taxon>Semionotiformes</taxon>
        <taxon>Lepisosteidae</taxon>
        <taxon>Lepisosteus</taxon>
    </lineage>
</organism>
<evidence type="ECO:0000259" key="7">
    <source>
        <dbReference type="PROSITE" id="PS50053"/>
    </source>
</evidence>
<dbReference type="Bgee" id="ENSLOCG00000012040">
    <property type="expression patterns" value="Expressed in larva and 13 other cell types or tissues"/>
</dbReference>
<dbReference type="CDD" id="cd17132">
    <property type="entry name" value="Ubl_TMUB2"/>
    <property type="match status" value="1"/>
</dbReference>
<feature type="domain" description="Ubiquitin-like" evidence="7">
    <location>
        <begin position="157"/>
        <end position="227"/>
    </location>
</feature>
<dbReference type="HOGENOM" id="CLU_053940_0_0_1"/>
<dbReference type="eggNOG" id="ENOG502QU8U">
    <property type="taxonomic scope" value="Eukaryota"/>
</dbReference>
<feature type="transmembrane region" description="Helical" evidence="6">
    <location>
        <begin position="252"/>
        <end position="269"/>
    </location>
</feature>
<dbReference type="InterPro" id="IPR000626">
    <property type="entry name" value="Ubiquitin-like_dom"/>
</dbReference>
<dbReference type="SUPFAM" id="SSF54236">
    <property type="entry name" value="Ubiquitin-like"/>
    <property type="match status" value="1"/>
</dbReference>
<evidence type="ECO:0000313" key="9">
    <source>
        <dbReference type="Proteomes" id="UP000018468"/>
    </source>
</evidence>
<evidence type="ECO:0000256" key="3">
    <source>
        <dbReference type="ARBA" id="ARBA00022989"/>
    </source>
</evidence>
<evidence type="ECO:0000256" key="6">
    <source>
        <dbReference type="SAM" id="Phobius"/>
    </source>
</evidence>
<feature type="region of interest" description="Disordered" evidence="5">
    <location>
        <begin position="63"/>
        <end position="109"/>
    </location>
</feature>
<dbReference type="GeneTree" id="ENSGT00390000014069"/>
<name>W5N2F1_LEPOC</name>
<evidence type="ECO:0000256" key="1">
    <source>
        <dbReference type="ARBA" id="ARBA00004141"/>
    </source>
</evidence>
<evidence type="ECO:0000256" key="5">
    <source>
        <dbReference type="SAM" id="MobiDB-lite"/>
    </source>
</evidence>
<dbReference type="Gene3D" id="3.10.20.90">
    <property type="entry name" value="Phosphatidylinositol 3-kinase Catalytic Subunit, Chain A, domain 1"/>
    <property type="match status" value="1"/>
</dbReference>
<keyword evidence="2 6" id="KW-0812">Transmembrane</keyword>
<comment type="subcellular location">
    <subcellularLocation>
        <location evidence="1">Membrane</location>
        <topology evidence="1">Multi-pass membrane protein</topology>
    </subcellularLocation>
</comment>
<reference evidence="8" key="2">
    <citation type="submission" date="2025-08" db="UniProtKB">
        <authorList>
            <consortium name="Ensembl"/>
        </authorList>
    </citation>
    <scope>IDENTIFICATION</scope>
</reference>
<keyword evidence="3 6" id="KW-1133">Transmembrane helix</keyword>